<protein>
    <submittedName>
        <fullName evidence="5">Uncharacterized protein</fullName>
    </submittedName>
</protein>
<name>A0A673SNM7_SURSU</name>
<evidence type="ECO:0000313" key="5">
    <source>
        <dbReference type="Ensembl" id="ENSSSUP00005002257.1"/>
    </source>
</evidence>
<dbReference type="InterPro" id="IPR023614">
    <property type="entry name" value="Porin_dom_sf"/>
</dbReference>
<accession>A0A673SNM7</accession>
<keyword evidence="3" id="KW-1000">Mitochondrion outer membrane</keyword>
<evidence type="ECO:0000313" key="6">
    <source>
        <dbReference type="Proteomes" id="UP000472268"/>
    </source>
</evidence>
<comment type="subcellular location">
    <subcellularLocation>
        <location evidence="1">Mitochondrion outer membrane</location>
    </subcellularLocation>
</comment>
<organism evidence="5 6">
    <name type="scientific">Suricata suricatta</name>
    <name type="common">Meerkat</name>
    <dbReference type="NCBI Taxonomy" id="37032"/>
    <lineage>
        <taxon>Eukaryota</taxon>
        <taxon>Metazoa</taxon>
        <taxon>Chordata</taxon>
        <taxon>Craniata</taxon>
        <taxon>Vertebrata</taxon>
        <taxon>Euteleostomi</taxon>
        <taxon>Mammalia</taxon>
        <taxon>Eutheria</taxon>
        <taxon>Laurasiatheria</taxon>
        <taxon>Carnivora</taxon>
        <taxon>Feliformia</taxon>
        <taxon>Herpestidae</taxon>
        <taxon>Suricata</taxon>
    </lineage>
</organism>
<keyword evidence="2" id="KW-1134">Transmembrane beta strand</keyword>
<keyword evidence="2" id="KW-0812">Transmembrane</keyword>
<dbReference type="Ensembl" id="ENSSSUT00005002636.1">
    <property type="protein sequence ID" value="ENSSSUP00005002257.1"/>
    <property type="gene ID" value="ENSSSUG00005001537.1"/>
</dbReference>
<reference evidence="5" key="2">
    <citation type="submission" date="2025-08" db="UniProtKB">
        <authorList>
            <consortium name="Ensembl"/>
        </authorList>
    </citation>
    <scope>IDENTIFICATION</scope>
</reference>
<dbReference type="InterPro" id="IPR027246">
    <property type="entry name" value="Porin_Euk/Tom40"/>
</dbReference>
<keyword evidence="6" id="KW-1185">Reference proteome</keyword>
<keyword evidence="2" id="KW-0472">Membrane</keyword>
<keyword evidence="3" id="KW-0496">Mitochondrion</keyword>
<sequence length="184" mass="20449">PIATVTSNFRAFQRERAPSWAKVRSPRPLGLRQLPPLPPARRALQRTRTLGVRQLGSSQLFLSAFRPSARDPGATLRRKRRTGGGGQGRAGAAGSVRPRRRGRRWFEEDLQRCPGRAETGRLVGDMCNTPTYCDLGKAAKDVFNKGYGFGMVKIDLKTKSCSGVIRNFLLLVMLTLIQEKRQAT</sequence>
<evidence type="ECO:0000256" key="4">
    <source>
        <dbReference type="SAM" id="MobiDB-lite"/>
    </source>
</evidence>
<dbReference type="Gene3D" id="2.40.160.10">
    <property type="entry name" value="Porin"/>
    <property type="match status" value="1"/>
</dbReference>
<reference evidence="5" key="3">
    <citation type="submission" date="2025-09" db="UniProtKB">
        <authorList>
            <consortium name="Ensembl"/>
        </authorList>
    </citation>
    <scope>IDENTIFICATION</scope>
</reference>
<dbReference type="GO" id="GO:0005741">
    <property type="term" value="C:mitochondrial outer membrane"/>
    <property type="evidence" value="ECO:0007669"/>
    <property type="project" value="UniProtKB-SubCell"/>
</dbReference>
<reference evidence="5 6" key="1">
    <citation type="submission" date="2019-05" db="EMBL/GenBank/DDBJ databases">
        <title>A Chromosome-scale Meerkat (S. suricatta) Genome Assembly.</title>
        <authorList>
            <person name="Dudchenko O."/>
            <person name="Lieberman Aiden E."/>
            <person name="Tung J."/>
            <person name="Barreiro L.B."/>
            <person name="Clutton-Brock T.H."/>
        </authorList>
    </citation>
    <scope>NUCLEOTIDE SEQUENCE [LARGE SCALE GENOMIC DNA]</scope>
</reference>
<evidence type="ECO:0000256" key="1">
    <source>
        <dbReference type="ARBA" id="ARBA00004294"/>
    </source>
</evidence>
<proteinExistence type="predicted"/>
<dbReference type="GO" id="GO:0055085">
    <property type="term" value="P:transmembrane transport"/>
    <property type="evidence" value="ECO:0007669"/>
    <property type="project" value="InterPro"/>
</dbReference>
<evidence type="ECO:0000256" key="3">
    <source>
        <dbReference type="ARBA" id="ARBA00022787"/>
    </source>
</evidence>
<evidence type="ECO:0000256" key="2">
    <source>
        <dbReference type="ARBA" id="ARBA00022452"/>
    </source>
</evidence>
<dbReference type="Pfam" id="PF01459">
    <property type="entry name" value="Porin_3"/>
    <property type="match status" value="1"/>
</dbReference>
<feature type="region of interest" description="Disordered" evidence="4">
    <location>
        <begin position="69"/>
        <end position="101"/>
    </location>
</feature>
<dbReference type="AlphaFoldDB" id="A0A673SNM7"/>
<dbReference type="Proteomes" id="UP000472268">
    <property type="component" value="Chromosome 1"/>
</dbReference>